<dbReference type="InterPro" id="IPR001611">
    <property type="entry name" value="Leu-rich_rpt"/>
</dbReference>
<feature type="transmembrane region" description="Helical" evidence="5">
    <location>
        <begin position="465"/>
        <end position="486"/>
    </location>
</feature>
<dbReference type="AlphaFoldDB" id="A0A0D8XBD5"/>
<dbReference type="InterPro" id="IPR003599">
    <property type="entry name" value="Ig_sub"/>
</dbReference>
<keyword evidence="3" id="KW-0677">Repeat</keyword>
<evidence type="ECO:0000313" key="7">
    <source>
        <dbReference type="EMBL" id="KJH40964.1"/>
    </source>
</evidence>
<dbReference type="Gene3D" id="3.80.10.10">
    <property type="entry name" value="Ribonuclease Inhibitor"/>
    <property type="match status" value="1"/>
</dbReference>
<dbReference type="EMBL" id="KN716949">
    <property type="protein sequence ID" value="KJH40964.1"/>
    <property type="molecule type" value="Genomic_DNA"/>
</dbReference>
<dbReference type="InterPro" id="IPR013783">
    <property type="entry name" value="Ig-like_fold"/>
</dbReference>
<evidence type="ECO:0000259" key="6">
    <source>
        <dbReference type="PROSITE" id="PS50835"/>
    </source>
</evidence>
<dbReference type="SMART" id="SM00409">
    <property type="entry name" value="IG"/>
    <property type="match status" value="1"/>
</dbReference>
<evidence type="ECO:0000256" key="4">
    <source>
        <dbReference type="ARBA" id="ARBA00023157"/>
    </source>
</evidence>
<evidence type="ECO:0000256" key="5">
    <source>
        <dbReference type="SAM" id="Phobius"/>
    </source>
</evidence>
<keyword evidence="5" id="KW-0812">Transmembrane</keyword>
<dbReference type="SUPFAM" id="SSF52058">
    <property type="entry name" value="L domain-like"/>
    <property type="match status" value="1"/>
</dbReference>
<dbReference type="InterPro" id="IPR036116">
    <property type="entry name" value="FN3_sf"/>
</dbReference>
<name>A0A0D8XBD5_DICVI</name>
<dbReference type="STRING" id="29172.A0A0D8XBD5"/>
<feature type="domain" description="Ig-like" evidence="6">
    <location>
        <begin position="246"/>
        <end position="359"/>
    </location>
</feature>
<dbReference type="PANTHER" id="PTHR24366:SF96">
    <property type="entry name" value="LEUCINE RICH REPEAT CONTAINING 53"/>
    <property type="match status" value="1"/>
</dbReference>
<protein>
    <submittedName>
        <fullName evidence="7">Leucine Rich repeat-containing domain protein</fullName>
    </submittedName>
</protein>
<dbReference type="InterPro" id="IPR036179">
    <property type="entry name" value="Ig-like_dom_sf"/>
</dbReference>
<organism evidence="7 8">
    <name type="scientific">Dictyocaulus viviparus</name>
    <name type="common">Bovine lungworm</name>
    <dbReference type="NCBI Taxonomy" id="29172"/>
    <lineage>
        <taxon>Eukaryota</taxon>
        <taxon>Metazoa</taxon>
        <taxon>Ecdysozoa</taxon>
        <taxon>Nematoda</taxon>
        <taxon>Chromadorea</taxon>
        <taxon>Rhabditida</taxon>
        <taxon>Rhabditina</taxon>
        <taxon>Rhabditomorpha</taxon>
        <taxon>Strongyloidea</taxon>
        <taxon>Metastrongylidae</taxon>
        <taxon>Dictyocaulus</taxon>
    </lineage>
</organism>
<keyword evidence="2" id="KW-0732">Signal</keyword>
<dbReference type="Proteomes" id="UP000053766">
    <property type="component" value="Unassembled WGS sequence"/>
</dbReference>
<proteinExistence type="predicted"/>
<dbReference type="Gene3D" id="2.60.40.10">
    <property type="entry name" value="Immunoglobulins"/>
    <property type="match status" value="1"/>
</dbReference>
<evidence type="ECO:0000256" key="3">
    <source>
        <dbReference type="ARBA" id="ARBA00022737"/>
    </source>
</evidence>
<evidence type="ECO:0000256" key="1">
    <source>
        <dbReference type="ARBA" id="ARBA00022614"/>
    </source>
</evidence>
<dbReference type="PANTHER" id="PTHR24366">
    <property type="entry name" value="IG(IMMUNOGLOBULIN) AND LRR(LEUCINE RICH REPEAT) DOMAINS"/>
    <property type="match status" value="1"/>
</dbReference>
<reference evidence="8" key="2">
    <citation type="journal article" date="2016" name="Sci. Rep.">
        <title>Dictyocaulus viviparus genome, variome and transcriptome elucidate lungworm biology and support future intervention.</title>
        <authorList>
            <person name="McNulty S.N."/>
            <person name="Strube C."/>
            <person name="Rosa B.A."/>
            <person name="Martin J.C."/>
            <person name="Tyagi R."/>
            <person name="Choi Y.J."/>
            <person name="Wang Q."/>
            <person name="Hallsworth Pepin K."/>
            <person name="Zhang X."/>
            <person name="Ozersky P."/>
            <person name="Wilson R.K."/>
            <person name="Sternberg P.W."/>
            <person name="Gasser R.B."/>
            <person name="Mitreva M."/>
        </authorList>
    </citation>
    <scope>NUCLEOTIDE SEQUENCE [LARGE SCALE GENOMIC DNA]</scope>
    <source>
        <strain evidence="8">HannoverDv2000</strain>
    </source>
</reference>
<dbReference type="PROSITE" id="PS51450">
    <property type="entry name" value="LRR"/>
    <property type="match status" value="1"/>
</dbReference>
<reference evidence="7 8" key="1">
    <citation type="submission" date="2013-11" db="EMBL/GenBank/DDBJ databases">
        <title>Draft genome of the bovine lungworm Dictyocaulus viviparus.</title>
        <authorList>
            <person name="Mitreva M."/>
        </authorList>
    </citation>
    <scope>NUCLEOTIDE SEQUENCE [LARGE SCALE GENOMIC DNA]</scope>
    <source>
        <strain evidence="7 8">HannoverDv2000</strain>
    </source>
</reference>
<evidence type="ECO:0000313" key="8">
    <source>
        <dbReference type="Proteomes" id="UP000053766"/>
    </source>
</evidence>
<keyword evidence="4" id="KW-1015">Disulfide bond</keyword>
<keyword evidence="5" id="KW-1133">Transmembrane helix</keyword>
<dbReference type="SUPFAM" id="SSF49265">
    <property type="entry name" value="Fibronectin type III"/>
    <property type="match status" value="1"/>
</dbReference>
<keyword evidence="5" id="KW-0472">Membrane</keyword>
<keyword evidence="1" id="KW-0433">Leucine-rich repeat</keyword>
<dbReference type="SUPFAM" id="SSF48726">
    <property type="entry name" value="Immunoglobulin"/>
    <property type="match status" value="1"/>
</dbReference>
<dbReference type="OrthoDB" id="676979at2759"/>
<dbReference type="InterPro" id="IPR032675">
    <property type="entry name" value="LRR_dom_sf"/>
</dbReference>
<accession>A0A0D8XBD5</accession>
<dbReference type="InterPro" id="IPR007110">
    <property type="entry name" value="Ig-like_dom"/>
</dbReference>
<evidence type="ECO:0000256" key="2">
    <source>
        <dbReference type="ARBA" id="ARBA00022729"/>
    </source>
</evidence>
<dbReference type="PROSITE" id="PS50835">
    <property type="entry name" value="IG_LIKE"/>
    <property type="match status" value="1"/>
</dbReference>
<sequence length="551" mass="61436">MSCQSLSAVELAALSSQLALSKWSGLKTLSIHDTPLISLDRWPTLTYLETFDLSNNSIKDMKWSMSQTIFPSVKKLLLEHNEFTMSDFASATSLRYLNMSRNRISSVQSDSITPMLSVLDLSSSEVRVVEAGAFSHLTRLHSVTFANCRKLIYISPAAFRNISVFSLDISGTVVEAIPPSLLSSITRISVANVPLDCGCFSQQLSASTKTIITDWDNSTCLTRDGQAVGFYNLSIIKLALTKQCRPSAVLPFGHEVVATVGETFKIYCAGTNEDDIVRWTNPSGSIENATHPEFSSGFERLDYFTTTLFEPYKRQRLPKRTVATTEYFLIDVVLYSDAGYYECAIQRGKYIITKKIHLTVLPPDIHLNVTHIGVSSVHLSWNKNLNVQAVDRVALQVNSTSASDFKRVVLLSLHNSYCSYNLINLLPNRIYTICLRWSLTDDGTDIYSICLSERTRRARSFMEDLGVDGIIVICAICIVLFVFFCGKSTYNRYHIQLRTKQQSKMMQSISGQSVLSQRISDGVTFENHQLQMCSSFCDGVNLSSGSLLGVP</sequence>
<gene>
    <name evidence="7" type="ORF">DICVIV_13069</name>
</gene>
<keyword evidence="8" id="KW-1185">Reference proteome</keyword>